<dbReference type="OrthoDB" id="9785345at2"/>
<dbReference type="GO" id="GO:0016787">
    <property type="term" value="F:hydrolase activity"/>
    <property type="evidence" value="ECO:0007669"/>
    <property type="project" value="InterPro"/>
</dbReference>
<sequence>MRVLSLTALSAIIFFPSILTSSHLESLEVATRIETPAAEVAVDRPVTNSMAEQDLRCLALNIYHEARSESEAGQVAVARVTMNRVASKSFPGSVCAVVKQGGIERNRCQFSWWCDGRSDRPTNQKAWRKAMEIARRVMDDVVSDPTHGALYYHASYCKPSWSSAYKRTTRIGQHLFYRPVKI</sequence>
<reference evidence="2 3" key="1">
    <citation type="submission" date="2012-11" db="EMBL/GenBank/DDBJ databases">
        <title>Genome assembly of Thiorhodococcus sp. AK35.</title>
        <authorList>
            <person name="Nupur N."/>
            <person name="Khatri I."/>
            <person name="Subramanian S."/>
            <person name="Pinnaka A."/>
        </authorList>
    </citation>
    <scope>NUCLEOTIDE SEQUENCE [LARGE SCALE GENOMIC DNA]</scope>
    <source>
        <strain evidence="2 3">AK35</strain>
    </source>
</reference>
<comment type="caution">
    <text evidence="2">The sequence shown here is derived from an EMBL/GenBank/DDBJ whole genome shotgun (WGS) entry which is preliminary data.</text>
</comment>
<dbReference type="Gene3D" id="1.10.10.2520">
    <property type="entry name" value="Cell wall hydrolase SleB, domain 1"/>
    <property type="match status" value="1"/>
</dbReference>
<evidence type="ECO:0000259" key="1">
    <source>
        <dbReference type="Pfam" id="PF07486"/>
    </source>
</evidence>
<proteinExistence type="predicted"/>
<dbReference type="RefSeq" id="WP_043748287.1">
    <property type="nucleotide sequence ID" value="NZ_AONC01000003.1"/>
</dbReference>
<evidence type="ECO:0000313" key="3">
    <source>
        <dbReference type="Proteomes" id="UP000019460"/>
    </source>
</evidence>
<feature type="domain" description="Cell wall hydrolase SleB" evidence="1">
    <location>
        <begin position="68"/>
        <end position="177"/>
    </location>
</feature>
<dbReference type="Gene3D" id="6.20.240.60">
    <property type="match status" value="1"/>
</dbReference>
<evidence type="ECO:0000313" key="2">
    <source>
        <dbReference type="EMBL" id="EXJ16991.1"/>
    </source>
</evidence>
<dbReference type="AlphaFoldDB" id="W9VJ18"/>
<dbReference type="Proteomes" id="UP000019460">
    <property type="component" value="Unassembled WGS sequence"/>
</dbReference>
<organism evidence="2 3">
    <name type="scientific">Imhoffiella purpurea</name>
    <dbReference type="NCBI Taxonomy" id="1249627"/>
    <lineage>
        <taxon>Bacteria</taxon>
        <taxon>Pseudomonadati</taxon>
        <taxon>Pseudomonadota</taxon>
        <taxon>Gammaproteobacteria</taxon>
        <taxon>Chromatiales</taxon>
        <taxon>Chromatiaceae</taxon>
        <taxon>Imhoffiella</taxon>
    </lineage>
</organism>
<dbReference type="InterPro" id="IPR042047">
    <property type="entry name" value="SleB_dom1"/>
</dbReference>
<accession>W9VJ18</accession>
<gene>
    <name evidence="2" type="ORF">D779_1814</name>
</gene>
<dbReference type="eggNOG" id="COG3773">
    <property type="taxonomic scope" value="Bacteria"/>
</dbReference>
<name>W9VJ18_9GAMM</name>
<dbReference type="InterPro" id="IPR011105">
    <property type="entry name" value="Cell_wall_hydrolase_SleB"/>
</dbReference>
<dbReference type="STRING" id="1249627.D779_1814"/>
<protein>
    <recommendedName>
        <fullName evidence="1">Cell wall hydrolase SleB domain-containing protein</fullName>
    </recommendedName>
</protein>
<keyword evidence="3" id="KW-1185">Reference proteome</keyword>
<dbReference type="Pfam" id="PF07486">
    <property type="entry name" value="Hydrolase_2"/>
    <property type="match status" value="1"/>
</dbReference>
<dbReference type="EMBL" id="AONC01000003">
    <property type="protein sequence ID" value="EXJ16991.1"/>
    <property type="molecule type" value="Genomic_DNA"/>
</dbReference>